<feature type="region of interest" description="Disordered" evidence="1">
    <location>
        <begin position="53"/>
        <end position="73"/>
    </location>
</feature>
<reference evidence="2 3" key="1">
    <citation type="submission" date="2021-03" db="EMBL/GenBank/DDBJ databases">
        <title>Sequencing the genomes of 1000 actinobacteria strains.</title>
        <authorList>
            <person name="Klenk H.-P."/>
        </authorList>
    </citation>
    <scope>NUCLEOTIDE SEQUENCE [LARGE SCALE GENOMIC DNA]</scope>
    <source>
        <strain evidence="2 3">DSM 41480</strain>
    </source>
</reference>
<comment type="caution">
    <text evidence="2">The sequence shown here is derived from an EMBL/GenBank/DDBJ whole genome shotgun (WGS) entry which is preliminary data.</text>
</comment>
<keyword evidence="3" id="KW-1185">Reference proteome</keyword>
<sequence length="73" mass="7658">MGTGERETWTTEEFGSSHEGAVGVLLADGTVPPPVLFAMNSSGGGRSVSHWSVYDGRDGYNPRPREAGVLPAP</sequence>
<evidence type="ECO:0000313" key="3">
    <source>
        <dbReference type="Proteomes" id="UP001519291"/>
    </source>
</evidence>
<proteinExistence type="predicted"/>
<name>A0ABS4YAE1_9ACTN</name>
<protein>
    <submittedName>
        <fullName evidence="2">Uncharacterized protein</fullName>
    </submittedName>
</protein>
<dbReference type="EMBL" id="JAGIOH010000001">
    <property type="protein sequence ID" value="MBP2405767.1"/>
    <property type="molecule type" value="Genomic_DNA"/>
</dbReference>
<dbReference type="RefSeq" id="WP_245381562.1">
    <property type="nucleotide sequence ID" value="NZ_JAGIOH010000001.1"/>
</dbReference>
<feature type="compositionally biased region" description="Basic and acidic residues" evidence="1">
    <location>
        <begin position="55"/>
        <end position="66"/>
    </location>
</feature>
<dbReference type="Proteomes" id="UP001519291">
    <property type="component" value="Unassembled WGS sequence"/>
</dbReference>
<evidence type="ECO:0000313" key="2">
    <source>
        <dbReference type="EMBL" id="MBP2405767.1"/>
    </source>
</evidence>
<dbReference type="GeneID" id="91572098"/>
<evidence type="ECO:0000256" key="1">
    <source>
        <dbReference type="SAM" id="MobiDB-lite"/>
    </source>
</evidence>
<organism evidence="2 3">
    <name type="scientific">Streptomyces syringium</name>
    <dbReference type="NCBI Taxonomy" id="76729"/>
    <lineage>
        <taxon>Bacteria</taxon>
        <taxon>Bacillati</taxon>
        <taxon>Actinomycetota</taxon>
        <taxon>Actinomycetes</taxon>
        <taxon>Kitasatosporales</taxon>
        <taxon>Streptomycetaceae</taxon>
        <taxon>Streptomyces</taxon>
    </lineage>
</organism>
<gene>
    <name evidence="2" type="ORF">JO379_005236</name>
</gene>
<accession>A0ABS4YAE1</accession>